<dbReference type="InterPro" id="IPR011051">
    <property type="entry name" value="RmlC_Cupin_sf"/>
</dbReference>
<keyword evidence="5" id="KW-0560">Oxidoreductase</keyword>
<name>A0A2X4UWV9_9GAMM</name>
<proteinExistence type="inferred from homology"/>
<dbReference type="Pfam" id="PF02678">
    <property type="entry name" value="Pirin"/>
    <property type="match status" value="1"/>
</dbReference>
<dbReference type="EC" id="1.13.11.24" evidence="5"/>
<dbReference type="EMBL" id="LS483470">
    <property type="protein sequence ID" value="SQI39142.1"/>
    <property type="molecule type" value="Genomic_DNA"/>
</dbReference>
<evidence type="ECO:0000256" key="2">
    <source>
        <dbReference type="RuleBase" id="RU003457"/>
    </source>
</evidence>
<feature type="domain" description="Pirin N-terminal" evidence="3">
    <location>
        <begin position="54"/>
        <end position="123"/>
    </location>
</feature>
<evidence type="ECO:0000256" key="1">
    <source>
        <dbReference type="ARBA" id="ARBA00008416"/>
    </source>
</evidence>
<dbReference type="KEGG" id="lri:NCTC12151_01344"/>
<feature type="domain" description="Quercetin 2,3-dioxygenase C-terminal cupin" evidence="4">
    <location>
        <begin position="171"/>
        <end position="238"/>
    </location>
</feature>
<dbReference type="InterPro" id="IPR012093">
    <property type="entry name" value="Pirin"/>
</dbReference>
<dbReference type="CDD" id="cd02247">
    <property type="entry name" value="cupin_pirin_C"/>
    <property type="match status" value="1"/>
</dbReference>
<dbReference type="InterPro" id="IPR041602">
    <property type="entry name" value="Quercetinase_C"/>
</dbReference>
<dbReference type="AlphaFoldDB" id="A0A2X4UWV9"/>
<evidence type="ECO:0000313" key="6">
    <source>
        <dbReference type="Proteomes" id="UP000249005"/>
    </source>
</evidence>
<accession>A0A2X4UWV9</accession>
<dbReference type="PANTHER" id="PTHR43212:SF3">
    <property type="entry name" value="QUERCETIN 2,3-DIOXYGENASE"/>
    <property type="match status" value="1"/>
</dbReference>
<reference evidence="5 6" key="1">
    <citation type="submission" date="2018-06" db="EMBL/GenBank/DDBJ databases">
        <authorList>
            <consortium name="Pathogen Informatics"/>
            <person name="Doyle S."/>
        </authorList>
    </citation>
    <scope>NUCLEOTIDE SEQUENCE [LARGE SCALE GENOMIC DNA]</scope>
    <source>
        <strain evidence="5 6">NCTC12151</strain>
    </source>
</reference>
<evidence type="ECO:0000259" key="3">
    <source>
        <dbReference type="Pfam" id="PF02678"/>
    </source>
</evidence>
<dbReference type="Proteomes" id="UP000249005">
    <property type="component" value="Chromosome 1"/>
</dbReference>
<keyword evidence="5" id="KW-0223">Dioxygenase</keyword>
<dbReference type="SUPFAM" id="SSF51182">
    <property type="entry name" value="RmlC-like cupins"/>
    <property type="match status" value="1"/>
</dbReference>
<evidence type="ECO:0000259" key="4">
    <source>
        <dbReference type="Pfam" id="PF17954"/>
    </source>
</evidence>
<dbReference type="Pfam" id="PF17954">
    <property type="entry name" value="Pirin_C_2"/>
    <property type="match status" value="1"/>
</dbReference>
<organism evidence="5 6">
    <name type="scientific">Leminorella richardii</name>
    <dbReference type="NCBI Taxonomy" id="158841"/>
    <lineage>
        <taxon>Bacteria</taxon>
        <taxon>Pseudomonadati</taxon>
        <taxon>Pseudomonadota</taxon>
        <taxon>Gammaproteobacteria</taxon>
        <taxon>Enterobacterales</taxon>
        <taxon>Budviciaceae</taxon>
        <taxon>Leminorella</taxon>
    </lineage>
</organism>
<dbReference type="OrthoDB" id="116921at2"/>
<dbReference type="Gene3D" id="2.60.120.10">
    <property type="entry name" value="Jelly Rolls"/>
    <property type="match status" value="2"/>
</dbReference>
<dbReference type="PIRSF" id="PIRSF006232">
    <property type="entry name" value="Pirin"/>
    <property type="match status" value="1"/>
</dbReference>
<dbReference type="RefSeq" id="WP_111739938.1">
    <property type="nucleotide sequence ID" value="NZ_LR698987.1"/>
</dbReference>
<comment type="similarity">
    <text evidence="1 2">Belongs to the pirin family.</text>
</comment>
<sequence length="245" mass="27473">MISIIEAQKRYYANHGWSQVYCLFPANSTHDLGNKNQDLGKNFGNILLINDYTILPGFGYDMHPHQNLEQVFFIIEGELTHQDSLKNTLVLKKGSVQRITAGSGYARSNHNKTKLPARYIGVWLLPKAQNQHPEHDVKEYDPQLWNGAFYPIVSDQPVRQSIPGYPAISFNAAATLYRVTVGPSELAFSVPEGHKALLYVIEGNIVCNGSQMETGAHARISGEEQLQLRSDTKGECLFVLMRTEI</sequence>
<keyword evidence="6" id="KW-1185">Reference proteome</keyword>
<evidence type="ECO:0000313" key="5">
    <source>
        <dbReference type="EMBL" id="SQI39142.1"/>
    </source>
</evidence>
<dbReference type="InterPro" id="IPR003829">
    <property type="entry name" value="Pirin_N_dom"/>
</dbReference>
<dbReference type="GO" id="GO:0008127">
    <property type="term" value="F:quercetin 2,3-dioxygenase activity"/>
    <property type="evidence" value="ECO:0007669"/>
    <property type="project" value="UniProtKB-EC"/>
</dbReference>
<gene>
    <name evidence="5" type="primary">yhhW_2</name>
    <name evidence="5" type="ORF">NCTC12151_01344</name>
</gene>
<dbReference type="InterPro" id="IPR014710">
    <property type="entry name" value="RmlC-like_jellyroll"/>
</dbReference>
<dbReference type="PANTHER" id="PTHR43212">
    <property type="entry name" value="QUERCETIN 2,3-DIOXYGENASE"/>
    <property type="match status" value="1"/>
</dbReference>
<protein>
    <submittedName>
        <fullName evidence="5">Quercetin 2,3-dioxygenase</fullName>
        <ecNumber evidence="5">1.13.11.24</ecNumber>
    </submittedName>
</protein>